<reference evidence="6" key="1">
    <citation type="submission" date="2020-06" db="EMBL/GenBank/DDBJ databases">
        <title>Unique genomic features of the anaerobic methanotrophic archaea.</title>
        <authorList>
            <person name="Chadwick G.L."/>
            <person name="Skennerton C.T."/>
            <person name="Laso-Perez R."/>
            <person name="Leu A.O."/>
            <person name="Speth D.R."/>
            <person name="Yu H."/>
            <person name="Morgan-Lang C."/>
            <person name="Hatzenpichler R."/>
            <person name="Goudeau D."/>
            <person name="Malmstrom R."/>
            <person name="Brazelton W.J."/>
            <person name="Woyke T."/>
            <person name="Hallam S.J."/>
            <person name="Tyson G.W."/>
            <person name="Wegener G."/>
            <person name="Boetius A."/>
            <person name="Orphan V."/>
        </authorList>
    </citation>
    <scope>NUCLEOTIDE SEQUENCE</scope>
</reference>
<evidence type="ECO:0000256" key="2">
    <source>
        <dbReference type="ARBA" id="ARBA00022801"/>
    </source>
</evidence>
<protein>
    <submittedName>
        <fullName evidence="6">ATP-dependent DNA helicase Rep</fullName>
        <ecNumber evidence="6">3.6.4.12</ecNumber>
    </submittedName>
</protein>
<dbReference type="AlphaFoldDB" id="A0A7G9YH94"/>
<dbReference type="Pfam" id="PF00580">
    <property type="entry name" value="UvrD-helicase"/>
    <property type="match status" value="1"/>
</dbReference>
<dbReference type="EMBL" id="MT631260">
    <property type="protein sequence ID" value="QNO47378.1"/>
    <property type="molecule type" value="Genomic_DNA"/>
</dbReference>
<organism evidence="6">
    <name type="scientific">Candidatus Methanogaster sp. ANME-2c ERB4</name>
    <dbReference type="NCBI Taxonomy" id="2759911"/>
    <lineage>
        <taxon>Archaea</taxon>
        <taxon>Methanobacteriati</taxon>
        <taxon>Methanobacteriota</taxon>
        <taxon>Stenosarchaea group</taxon>
        <taxon>Methanomicrobia</taxon>
        <taxon>Methanosarcinales</taxon>
        <taxon>ANME-2 cluster</taxon>
        <taxon>Candidatus Methanogasteraceae</taxon>
        <taxon>Candidatus Methanogaster</taxon>
    </lineage>
</organism>
<dbReference type="EC" id="3.6.4.12" evidence="6"/>
<dbReference type="InterPro" id="IPR014016">
    <property type="entry name" value="UvrD-like_ATP-bd"/>
</dbReference>
<keyword evidence="3 6" id="KW-0347">Helicase</keyword>
<evidence type="ECO:0000259" key="5">
    <source>
        <dbReference type="Pfam" id="PF00580"/>
    </source>
</evidence>
<accession>A0A7G9YH94</accession>
<dbReference type="InterPro" id="IPR027417">
    <property type="entry name" value="P-loop_NTPase"/>
</dbReference>
<gene>
    <name evidence="6" type="primary">rep</name>
    <name evidence="6" type="ORF">LNGCCOLK_00056</name>
</gene>
<keyword evidence="4" id="KW-0067">ATP-binding</keyword>
<evidence type="ECO:0000256" key="3">
    <source>
        <dbReference type="ARBA" id="ARBA00022806"/>
    </source>
</evidence>
<sequence length="195" mass="22489">MGVVGGKYGYHWIFRQCHADQNAESVCMTPKPKIPIHRITGRAGTGKTTYLLNEIEKLLEAGVHPKSIALVTLTNAGADVFRERAINKFNFRNSDTLFFKTLHKICWNLGGFSNDNKFTTEHKNKFLEAYYPHSEDKIIEYDLEKFFIPPSDRYKLDNTSRINKMIEIDELLMNLMIDDFNWLSGILSCSEMTLN</sequence>
<dbReference type="GO" id="GO:0005524">
    <property type="term" value="F:ATP binding"/>
    <property type="evidence" value="ECO:0007669"/>
    <property type="project" value="UniProtKB-KW"/>
</dbReference>
<dbReference type="Gene3D" id="3.40.50.300">
    <property type="entry name" value="P-loop containing nucleotide triphosphate hydrolases"/>
    <property type="match status" value="1"/>
</dbReference>
<dbReference type="SUPFAM" id="SSF52540">
    <property type="entry name" value="P-loop containing nucleoside triphosphate hydrolases"/>
    <property type="match status" value="1"/>
</dbReference>
<evidence type="ECO:0000256" key="1">
    <source>
        <dbReference type="ARBA" id="ARBA00022741"/>
    </source>
</evidence>
<dbReference type="GO" id="GO:0016787">
    <property type="term" value="F:hydrolase activity"/>
    <property type="evidence" value="ECO:0007669"/>
    <property type="project" value="UniProtKB-KW"/>
</dbReference>
<evidence type="ECO:0000256" key="4">
    <source>
        <dbReference type="ARBA" id="ARBA00022840"/>
    </source>
</evidence>
<evidence type="ECO:0000313" key="6">
    <source>
        <dbReference type="EMBL" id="QNO47378.1"/>
    </source>
</evidence>
<keyword evidence="2 6" id="KW-0378">Hydrolase</keyword>
<keyword evidence="1" id="KW-0547">Nucleotide-binding</keyword>
<proteinExistence type="predicted"/>
<dbReference type="GO" id="GO:0003678">
    <property type="term" value="F:DNA helicase activity"/>
    <property type="evidence" value="ECO:0007669"/>
    <property type="project" value="UniProtKB-EC"/>
</dbReference>
<feature type="domain" description="UvrD-like helicase ATP-binding" evidence="5">
    <location>
        <begin position="40"/>
        <end position="108"/>
    </location>
</feature>
<name>A0A7G9YH94_9EURY</name>